<gene>
    <name evidence="3" type="ORF">CVIRNUC_003228</name>
</gene>
<sequence length="127" mass="13868">MTDTGAQERPGKGQESTLAADQDLEQLTAGLGEDFTCLKREFDSLLGSLSNSVHDATQLTLEHTTLYDSAVGELQSATERAVATAQQLAQRCIALSKELRGTDLLAERTRRLRKSVEALEHQVNKVL</sequence>
<dbReference type="Proteomes" id="UP001314263">
    <property type="component" value="Unassembled WGS sequence"/>
</dbReference>
<dbReference type="InterPro" id="IPR046465">
    <property type="entry name" value="BORCS6_C"/>
</dbReference>
<protein>
    <recommendedName>
        <fullName evidence="2">BLOC-1-related complex subunit 6 C-terminal helix domain-containing protein</fullName>
    </recommendedName>
</protein>
<feature type="region of interest" description="Disordered" evidence="1">
    <location>
        <begin position="1"/>
        <end position="20"/>
    </location>
</feature>
<reference evidence="3 4" key="1">
    <citation type="submission" date="2023-10" db="EMBL/GenBank/DDBJ databases">
        <authorList>
            <person name="Maclean D."/>
            <person name="Macfadyen A."/>
        </authorList>
    </citation>
    <scope>NUCLEOTIDE SEQUENCE [LARGE SCALE GENOMIC DNA]</scope>
</reference>
<feature type="domain" description="BLOC-1-related complex subunit 6 C-terminal helix" evidence="2">
    <location>
        <begin position="31"/>
        <end position="120"/>
    </location>
</feature>
<organism evidence="3 4">
    <name type="scientific">Coccomyxa viridis</name>
    <dbReference type="NCBI Taxonomy" id="1274662"/>
    <lineage>
        <taxon>Eukaryota</taxon>
        <taxon>Viridiplantae</taxon>
        <taxon>Chlorophyta</taxon>
        <taxon>core chlorophytes</taxon>
        <taxon>Trebouxiophyceae</taxon>
        <taxon>Trebouxiophyceae incertae sedis</taxon>
        <taxon>Coccomyxaceae</taxon>
        <taxon>Coccomyxa</taxon>
    </lineage>
</organism>
<name>A0AAV1HYT6_9CHLO</name>
<evidence type="ECO:0000313" key="3">
    <source>
        <dbReference type="EMBL" id="CAK0765140.1"/>
    </source>
</evidence>
<dbReference type="Pfam" id="PF10157">
    <property type="entry name" value="BORCS6"/>
    <property type="match status" value="1"/>
</dbReference>
<proteinExistence type="predicted"/>
<evidence type="ECO:0000256" key="1">
    <source>
        <dbReference type="SAM" id="MobiDB-lite"/>
    </source>
</evidence>
<dbReference type="EMBL" id="CAUYUE010000004">
    <property type="protein sequence ID" value="CAK0765140.1"/>
    <property type="molecule type" value="Genomic_DNA"/>
</dbReference>
<evidence type="ECO:0000313" key="4">
    <source>
        <dbReference type="Proteomes" id="UP001314263"/>
    </source>
</evidence>
<comment type="caution">
    <text evidence="3">The sequence shown here is derived from an EMBL/GenBank/DDBJ whole genome shotgun (WGS) entry which is preliminary data.</text>
</comment>
<dbReference type="AlphaFoldDB" id="A0AAV1HYT6"/>
<evidence type="ECO:0000259" key="2">
    <source>
        <dbReference type="Pfam" id="PF10157"/>
    </source>
</evidence>
<accession>A0AAV1HYT6</accession>
<keyword evidence="4" id="KW-1185">Reference proteome</keyword>